<gene>
    <name evidence="2" type="primary">Vigan.02G200800</name>
    <name evidence="2" type="ORF">VIGAN_02200800</name>
</gene>
<evidence type="ECO:0000313" key="3">
    <source>
        <dbReference type="Proteomes" id="UP000291084"/>
    </source>
</evidence>
<feature type="region of interest" description="Disordered" evidence="1">
    <location>
        <begin position="80"/>
        <end position="101"/>
    </location>
</feature>
<dbReference type="AlphaFoldDB" id="A0A0S3RF47"/>
<name>A0A0S3RF47_PHAAN</name>
<dbReference type="EMBL" id="AP015035">
    <property type="protein sequence ID" value="BAT79178.1"/>
    <property type="molecule type" value="Genomic_DNA"/>
</dbReference>
<keyword evidence="3" id="KW-1185">Reference proteome</keyword>
<accession>A0A0S3RF47</accession>
<evidence type="ECO:0000313" key="2">
    <source>
        <dbReference type="EMBL" id="BAT79178.1"/>
    </source>
</evidence>
<organism evidence="2 3">
    <name type="scientific">Vigna angularis var. angularis</name>
    <dbReference type="NCBI Taxonomy" id="157739"/>
    <lineage>
        <taxon>Eukaryota</taxon>
        <taxon>Viridiplantae</taxon>
        <taxon>Streptophyta</taxon>
        <taxon>Embryophyta</taxon>
        <taxon>Tracheophyta</taxon>
        <taxon>Spermatophyta</taxon>
        <taxon>Magnoliopsida</taxon>
        <taxon>eudicotyledons</taxon>
        <taxon>Gunneridae</taxon>
        <taxon>Pentapetalae</taxon>
        <taxon>rosids</taxon>
        <taxon>fabids</taxon>
        <taxon>Fabales</taxon>
        <taxon>Fabaceae</taxon>
        <taxon>Papilionoideae</taxon>
        <taxon>50 kb inversion clade</taxon>
        <taxon>NPAAA clade</taxon>
        <taxon>indigoferoid/millettioid clade</taxon>
        <taxon>Phaseoleae</taxon>
        <taxon>Vigna</taxon>
    </lineage>
</organism>
<proteinExistence type="predicted"/>
<sequence>ESPACTRWAAAHHESRLEALEKTNRRCTRKKRVVATFLNGVSRSWLGAHSSCHGPKQKHPAGWRRRACFHTKGFTHQKKGVFFSSHQGGGGSTSARMEGYG</sequence>
<protein>
    <submittedName>
        <fullName evidence="2">Uncharacterized protein</fullName>
    </submittedName>
</protein>
<reference evidence="2 3" key="1">
    <citation type="journal article" date="2015" name="Sci. Rep.">
        <title>The power of single molecule real-time sequencing technology in the de novo assembly of a eukaryotic genome.</title>
        <authorList>
            <person name="Sakai H."/>
            <person name="Naito K."/>
            <person name="Ogiso-Tanaka E."/>
            <person name="Takahashi Y."/>
            <person name="Iseki K."/>
            <person name="Muto C."/>
            <person name="Satou K."/>
            <person name="Teruya K."/>
            <person name="Shiroma A."/>
            <person name="Shimoji M."/>
            <person name="Hirano T."/>
            <person name="Itoh T."/>
            <person name="Kaga A."/>
            <person name="Tomooka N."/>
        </authorList>
    </citation>
    <scope>NUCLEOTIDE SEQUENCE [LARGE SCALE GENOMIC DNA]</scope>
    <source>
        <strain evidence="3">cv. Shumari</strain>
    </source>
</reference>
<evidence type="ECO:0000256" key="1">
    <source>
        <dbReference type="SAM" id="MobiDB-lite"/>
    </source>
</evidence>
<feature type="non-terminal residue" evidence="2">
    <location>
        <position position="1"/>
    </location>
</feature>
<dbReference type="Proteomes" id="UP000291084">
    <property type="component" value="Chromosome 2"/>
</dbReference>